<evidence type="ECO:0000313" key="2">
    <source>
        <dbReference type="EMBL" id="KAF1937225.1"/>
    </source>
</evidence>
<feature type="non-terminal residue" evidence="2">
    <location>
        <position position="1"/>
    </location>
</feature>
<proteinExistence type="predicted"/>
<dbReference type="SMART" id="SM00320">
    <property type="entry name" value="WD40"/>
    <property type="match status" value="1"/>
</dbReference>
<gene>
    <name evidence="2" type="ORF">EJ02DRAFT_327361</name>
</gene>
<dbReference type="InterPro" id="IPR001680">
    <property type="entry name" value="WD40_rpt"/>
</dbReference>
<dbReference type="SUPFAM" id="SSF50978">
    <property type="entry name" value="WD40 repeat-like"/>
    <property type="match status" value="1"/>
</dbReference>
<feature type="non-terminal residue" evidence="2">
    <location>
        <position position="67"/>
    </location>
</feature>
<dbReference type="InterPro" id="IPR015943">
    <property type="entry name" value="WD40/YVTN_repeat-like_dom_sf"/>
</dbReference>
<name>A0A6A5S9E7_9PLEO</name>
<protein>
    <submittedName>
        <fullName evidence="2">Uncharacterized protein</fullName>
    </submittedName>
</protein>
<dbReference type="OrthoDB" id="538223at2759"/>
<dbReference type="Pfam" id="PF00400">
    <property type="entry name" value="WD40"/>
    <property type="match status" value="1"/>
</dbReference>
<dbReference type="InterPro" id="IPR050995">
    <property type="entry name" value="WD-F-box_domain-protein"/>
</dbReference>
<dbReference type="InterPro" id="IPR036322">
    <property type="entry name" value="WD40_repeat_dom_sf"/>
</dbReference>
<sequence>RVPSTSGNSSIKIWDANSGTCLQTLEGHGYYVSSMSFLHDSTLLASASHSRTVTVRDASSGAACRGL</sequence>
<dbReference type="PANTHER" id="PTHR14604:SF3">
    <property type="entry name" value="SPERM-ASSOCIATED ANTIGEN 16 PROTEIN"/>
    <property type="match status" value="1"/>
</dbReference>
<dbReference type="PROSITE" id="PS50082">
    <property type="entry name" value="WD_REPEATS_2"/>
    <property type="match status" value="1"/>
</dbReference>
<keyword evidence="3" id="KW-1185">Reference proteome</keyword>
<keyword evidence="1" id="KW-0853">WD repeat</keyword>
<dbReference type="EMBL" id="ML976148">
    <property type="protein sequence ID" value="KAF1937225.1"/>
    <property type="molecule type" value="Genomic_DNA"/>
</dbReference>
<reference evidence="2" key="1">
    <citation type="journal article" date="2020" name="Stud. Mycol.">
        <title>101 Dothideomycetes genomes: a test case for predicting lifestyles and emergence of pathogens.</title>
        <authorList>
            <person name="Haridas S."/>
            <person name="Albert R."/>
            <person name="Binder M."/>
            <person name="Bloem J."/>
            <person name="Labutti K."/>
            <person name="Salamov A."/>
            <person name="Andreopoulos B."/>
            <person name="Baker S."/>
            <person name="Barry K."/>
            <person name="Bills G."/>
            <person name="Bluhm B."/>
            <person name="Cannon C."/>
            <person name="Castanera R."/>
            <person name="Culley D."/>
            <person name="Daum C."/>
            <person name="Ezra D."/>
            <person name="Gonzalez J."/>
            <person name="Henrissat B."/>
            <person name="Kuo A."/>
            <person name="Liang C."/>
            <person name="Lipzen A."/>
            <person name="Lutzoni F."/>
            <person name="Magnuson J."/>
            <person name="Mondo S."/>
            <person name="Nolan M."/>
            <person name="Ohm R."/>
            <person name="Pangilinan J."/>
            <person name="Park H.-J."/>
            <person name="Ramirez L."/>
            <person name="Alfaro M."/>
            <person name="Sun H."/>
            <person name="Tritt A."/>
            <person name="Yoshinaga Y."/>
            <person name="Zwiers L.-H."/>
            <person name="Turgeon B."/>
            <person name="Goodwin S."/>
            <person name="Spatafora J."/>
            <person name="Crous P."/>
            <person name="Grigoriev I."/>
        </authorList>
    </citation>
    <scope>NUCLEOTIDE SEQUENCE</scope>
    <source>
        <strain evidence="2">CBS 161.51</strain>
    </source>
</reference>
<dbReference type="Gene3D" id="2.130.10.10">
    <property type="entry name" value="YVTN repeat-like/Quinoprotein amine dehydrogenase"/>
    <property type="match status" value="1"/>
</dbReference>
<feature type="repeat" description="WD" evidence="1">
    <location>
        <begin position="1"/>
        <end position="24"/>
    </location>
</feature>
<dbReference type="PANTHER" id="PTHR14604">
    <property type="entry name" value="WD40 REPEAT PF20"/>
    <property type="match status" value="1"/>
</dbReference>
<evidence type="ECO:0000313" key="3">
    <source>
        <dbReference type="Proteomes" id="UP000800038"/>
    </source>
</evidence>
<accession>A0A6A5S9E7</accession>
<dbReference type="AlphaFoldDB" id="A0A6A5S9E7"/>
<evidence type="ECO:0000256" key="1">
    <source>
        <dbReference type="PROSITE-ProRule" id="PRU00221"/>
    </source>
</evidence>
<dbReference type="Proteomes" id="UP000800038">
    <property type="component" value="Unassembled WGS sequence"/>
</dbReference>
<organism evidence="2 3">
    <name type="scientific">Clathrospora elynae</name>
    <dbReference type="NCBI Taxonomy" id="706981"/>
    <lineage>
        <taxon>Eukaryota</taxon>
        <taxon>Fungi</taxon>
        <taxon>Dikarya</taxon>
        <taxon>Ascomycota</taxon>
        <taxon>Pezizomycotina</taxon>
        <taxon>Dothideomycetes</taxon>
        <taxon>Pleosporomycetidae</taxon>
        <taxon>Pleosporales</taxon>
        <taxon>Diademaceae</taxon>
        <taxon>Clathrospora</taxon>
    </lineage>
</organism>